<dbReference type="EMBL" id="JADYXP020000004">
    <property type="protein sequence ID" value="KAL0125036.1"/>
    <property type="molecule type" value="Genomic_DNA"/>
</dbReference>
<proteinExistence type="predicted"/>
<dbReference type="AlphaFoldDB" id="A0AAW2GCS4"/>
<evidence type="ECO:0000313" key="1">
    <source>
        <dbReference type="EMBL" id="KAL0125036.1"/>
    </source>
</evidence>
<name>A0AAW2GCS4_9HYME</name>
<organism evidence="1 2">
    <name type="scientific">Cardiocondyla obscurior</name>
    <dbReference type="NCBI Taxonomy" id="286306"/>
    <lineage>
        <taxon>Eukaryota</taxon>
        <taxon>Metazoa</taxon>
        <taxon>Ecdysozoa</taxon>
        <taxon>Arthropoda</taxon>
        <taxon>Hexapoda</taxon>
        <taxon>Insecta</taxon>
        <taxon>Pterygota</taxon>
        <taxon>Neoptera</taxon>
        <taxon>Endopterygota</taxon>
        <taxon>Hymenoptera</taxon>
        <taxon>Apocrita</taxon>
        <taxon>Aculeata</taxon>
        <taxon>Formicoidea</taxon>
        <taxon>Formicidae</taxon>
        <taxon>Myrmicinae</taxon>
        <taxon>Cardiocondyla</taxon>
    </lineage>
</organism>
<dbReference type="Proteomes" id="UP001430953">
    <property type="component" value="Unassembled WGS sequence"/>
</dbReference>
<comment type="caution">
    <text evidence="1">The sequence shown here is derived from an EMBL/GenBank/DDBJ whole genome shotgun (WGS) entry which is preliminary data.</text>
</comment>
<evidence type="ECO:0000313" key="2">
    <source>
        <dbReference type="Proteomes" id="UP001430953"/>
    </source>
</evidence>
<protein>
    <submittedName>
        <fullName evidence="1">Uncharacterized protein</fullName>
    </submittedName>
</protein>
<accession>A0AAW2GCS4</accession>
<sequence length="86" mass="8892">MFPGCRKILDGRVYLHVGTSRGCGNHGQICMNVFFCGTEINSGGGCLCIPTNGAVGGKFSTEMTVSFADSSAVMVFGEGPVLSPVL</sequence>
<reference evidence="1 2" key="1">
    <citation type="submission" date="2023-03" db="EMBL/GenBank/DDBJ databases">
        <title>High recombination rates correlate with genetic variation in Cardiocondyla obscurior ants.</title>
        <authorList>
            <person name="Errbii M."/>
        </authorList>
    </citation>
    <scope>NUCLEOTIDE SEQUENCE [LARGE SCALE GENOMIC DNA]</scope>
    <source>
        <strain evidence="1">Alpha-2009</strain>
        <tissue evidence="1">Whole body</tissue>
    </source>
</reference>
<gene>
    <name evidence="1" type="ORF">PUN28_004287</name>
</gene>
<keyword evidence="2" id="KW-1185">Reference proteome</keyword>